<evidence type="ECO:0000313" key="1">
    <source>
        <dbReference type="EMBL" id="KAK3767310.1"/>
    </source>
</evidence>
<accession>A0AAE1DEU7</accession>
<gene>
    <name evidence="1" type="ORF">RRG08_050861</name>
</gene>
<sequence length="72" mass="7863">MMVNLSVEKYQHTLNKVQVVVSGVDGIHLRSNNSNNNNSLTGVEDQQTFSATVPSSSKVTEVVKVTLRLSEC</sequence>
<protein>
    <submittedName>
        <fullName evidence="1">Uncharacterized protein</fullName>
    </submittedName>
</protein>
<reference evidence="1" key="1">
    <citation type="journal article" date="2023" name="G3 (Bethesda)">
        <title>A reference genome for the long-term kleptoplast-retaining sea slug Elysia crispata morphotype clarki.</title>
        <authorList>
            <person name="Eastman K.E."/>
            <person name="Pendleton A.L."/>
            <person name="Shaikh M.A."/>
            <person name="Suttiyut T."/>
            <person name="Ogas R."/>
            <person name="Tomko P."/>
            <person name="Gavelis G."/>
            <person name="Widhalm J.R."/>
            <person name="Wisecaver J.H."/>
        </authorList>
    </citation>
    <scope>NUCLEOTIDE SEQUENCE</scope>
    <source>
        <strain evidence="1">ECLA1</strain>
    </source>
</reference>
<dbReference type="AlphaFoldDB" id="A0AAE1DEU7"/>
<name>A0AAE1DEU7_9GAST</name>
<dbReference type="EMBL" id="JAWDGP010004156">
    <property type="protein sequence ID" value="KAK3767310.1"/>
    <property type="molecule type" value="Genomic_DNA"/>
</dbReference>
<comment type="caution">
    <text evidence="1">The sequence shown here is derived from an EMBL/GenBank/DDBJ whole genome shotgun (WGS) entry which is preliminary data.</text>
</comment>
<organism evidence="1 2">
    <name type="scientific">Elysia crispata</name>
    <name type="common">lettuce slug</name>
    <dbReference type="NCBI Taxonomy" id="231223"/>
    <lineage>
        <taxon>Eukaryota</taxon>
        <taxon>Metazoa</taxon>
        <taxon>Spiralia</taxon>
        <taxon>Lophotrochozoa</taxon>
        <taxon>Mollusca</taxon>
        <taxon>Gastropoda</taxon>
        <taxon>Heterobranchia</taxon>
        <taxon>Euthyneura</taxon>
        <taxon>Panpulmonata</taxon>
        <taxon>Sacoglossa</taxon>
        <taxon>Placobranchoidea</taxon>
        <taxon>Plakobranchidae</taxon>
        <taxon>Elysia</taxon>
    </lineage>
</organism>
<keyword evidence="2" id="KW-1185">Reference proteome</keyword>
<proteinExistence type="predicted"/>
<evidence type="ECO:0000313" key="2">
    <source>
        <dbReference type="Proteomes" id="UP001283361"/>
    </source>
</evidence>
<dbReference type="Proteomes" id="UP001283361">
    <property type="component" value="Unassembled WGS sequence"/>
</dbReference>